<dbReference type="AlphaFoldDB" id="A0AAE4CLC5"/>
<dbReference type="Pfam" id="PF14436">
    <property type="entry name" value="EndoU_bacteria"/>
    <property type="match status" value="1"/>
</dbReference>
<organism evidence="3 4">
    <name type="scientific">Haloactinomyces albus</name>
    <dbReference type="NCBI Taxonomy" id="1352928"/>
    <lineage>
        <taxon>Bacteria</taxon>
        <taxon>Bacillati</taxon>
        <taxon>Actinomycetota</taxon>
        <taxon>Actinomycetes</taxon>
        <taxon>Actinopolysporales</taxon>
        <taxon>Actinopolysporaceae</taxon>
        <taxon>Haloactinomyces</taxon>
    </lineage>
</organism>
<proteinExistence type="predicted"/>
<dbReference type="InterPro" id="IPR029501">
    <property type="entry name" value="EndoU_bac"/>
</dbReference>
<feature type="domain" description="Bacterial EndoU nuclease" evidence="2">
    <location>
        <begin position="113"/>
        <end position="244"/>
    </location>
</feature>
<sequence length="256" mass="28152">MSIADIQHGLHQAIHALPHEELHTAQALLDQSVTTLAEAARGSDDATLDDALAEWKQCREELLRISDLCKQVHKACNNYLTSIGATPTGTAALPEPAPPKPESPTRPLHPHLDEHVFRGHVRYKKFTGYHSRPGGTDTGEIQVGEPEPPDSAGCYRAPATATTRNGEVNTRTKTFFPDHWTAGEVRRAIRTAFANRRRVHYEDGTVMPNYWQGIHRGVIIEGMVFPGTDFDTATLDEVGTAYPIPGDPQKGPDHDC</sequence>
<comment type="caution">
    <text evidence="3">The sequence shown here is derived from an EMBL/GenBank/DDBJ whole genome shotgun (WGS) entry which is preliminary data.</text>
</comment>
<evidence type="ECO:0000313" key="4">
    <source>
        <dbReference type="Proteomes" id="UP001180845"/>
    </source>
</evidence>
<feature type="region of interest" description="Disordered" evidence="1">
    <location>
        <begin position="87"/>
        <end position="107"/>
    </location>
</feature>
<dbReference type="RefSeq" id="WP_310272524.1">
    <property type="nucleotide sequence ID" value="NZ_JAVDXW010000001.1"/>
</dbReference>
<name>A0AAE4CLC5_9ACTN</name>
<protein>
    <recommendedName>
        <fullName evidence="2">Bacterial EndoU nuclease domain-containing protein</fullName>
    </recommendedName>
</protein>
<gene>
    <name evidence="3" type="ORF">JOF55_001855</name>
</gene>
<evidence type="ECO:0000256" key="1">
    <source>
        <dbReference type="SAM" id="MobiDB-lite"/>
    </source>
</evidence>
<feature type="compositionally biased region" description="Pro residues" evidence="1">
    <location>
        <begin position="95"/>
        <end position="104"/>
    </location>
</feature>
<evidence type="ECO:0000313" key="3">
    <source>
        <dbReference type="EMBL" id="MDR7301674.1"/>
    </source>
</evidence>
<accession>A0AAE4CLC5</accession>
<reference evidence="3" key="1">
    <citation type="submission" date="2023-07" db="EMBL/GenBank/DDBJ databases">
        <title>Sequencing the genomes of 1000 actinobacteria strains.</title>
        <authorList>
            <person name="Klenk H.-P."/>
        </authorList>
    </citation>
    <scope>NUCLEOTIDE SEQUENCE</scope>
    <source>
        <strain evidence="3">DSM 45977</strain>
    </source>
</reference>
<feature type="region of interest" description="Disordered" evidence="1">
    <location>
        <begin position="128"/>
        <end position="156"/>
    </location>
</feature>
<dbReference type="Proteomes" id="UP001180845">
    <property type="component" value="Unassembled WGS sequence"/>
</dbReference>
<evidence type="ECO:0000259" key="2">
    <source>
        <dbReference type="Pfam" id="PF14436"/>
    </source>
</evidence>
<dbReference type="GO" id="GO:0004519">
    <property type="term" value="F:endonuclease activity"/>
    <property type="evidence" value="ECO:0007669"/>
    <property type="project" value="InterPro"/>
</dbReference>
<keyword evidence="4" id="KW-1185">Reference proteome</keyword>
<dbReference type="EMBL" id="JAVDXW010000001">
    <property type="protein sequence ID" value="MDR7301674.1"/>
    <property type="molecule type" value="Genomic_DNA"/>
</dbReference>